<dbReference type="SUPFAM" id="SSF51261">
    <property type="entry name" value="Duplicated hybrid motif"/>
    <property type="match status" value="1"/>
</dbReference>
<dbReference type="Proteomes" id="UP001595683">
    <property type="component" value="Unassembled WGS sequence"/>
</dbReference>
<dbReference type="EC" id="3.4.-.-" evidence="2"/>
<dbReference type="Gene3D" id="2.70.70.10">
    <property type="entry name" value="Glucose Permease (Domain IIA)"/>
    <property type="match status" value="1"/>
</dbReference>
<evidence type="ECO:0000313" key="3">
    <source>
        <dbReference type="Proteomes" id="UP001595683"/>
    </source>
</evidence>
<accession>A0ABV7UZQ0</accession>
<dbReference type="GO" id="GO:0016787">
    <property type="term" value="F:hydrolase activity"/>
    <property type="evidence" value="ECO:0007669"/>
    <property type="project" value="UniProtKB-KW"/>
</dbReference>
<reference evidence="3" key="1">
    <citation type="journal article" date="2019" name="Int. J. Syst. Evol. Microbiol.">
        <title>The Global Catalogue of Microorganisms (GCM) 10K type strain sequencing project: providing services to taxonomists for standard genome sequencing and annotation.</title>
        <authorList>
            <consortium name="The Broad Institute Genomics Platform"/>
            <consortium name="The Broad Institute Genome Sequencing Center for Infectious Disease"/>
            <person name="Wu L."/>
            <person name="Ma J."/>
        </authorList>
    </citation>
    <scope>NUCLEOTIDE SEQUENCE [LARGE SCALE GENOMIC DNA]</scope>
    <source>
        <strain evidence="3">KCTC 42224</strain>
    </source>
</reference>
<keyword evidence="3" id="KW-1185">Reference proteome</keyword>
<dbReference type="RefSeq" id="WP_191326063.1">
    <property type="nucleotide sequence ID" value="NZ_BMZP01000028.1"/>
</dbReference>
<gene>
    <name evidence="2" type="ORF">ACFOOT_02105</name>
</gene>
<comment type="caution">
    <text evidence="2">The sequence shown here is derived from an EMBL/GenBank/DDBJ whole genome shotgun (WGS) entry which is preliminary data.</text>
</comment>
<dbReference type="PANTHER" id="PTHR21666">
    <property type="entry name" value="PEPTIDASE-RELATED"/>
    <property type="match status" value="1"/>
</dbReference>
<dbReference type="CDD" id="cd12797">
    <property type="entry name" value="M23_peptidase"/>
    <property type="match status" value="1"/>
</dbReference>
<organism evidence="2 3">
    <name type="scientific">Novosphingobium pokkalii</name>
    <dbReference type="NCBI Taxonomy" id="1770194"/>
    <lineage>
        <taxon>Bacteria</taxon>
        <taxon>Pseudomonadati</taxon>
        <taxon>Pseudomonadota</taxon>
        <taxon>Alphaproteobacteria</taxon>
        <taxon>Sphingomonadales</taxon>
        <taxon>Sphingomonadaceae</taxon>
        <taxon>Novosphingobium</taxon>
    </lineage>
</organism>
<proteinExistence type="predicted"/>
<dbReference type="Pfam" id="PF01551">
    <property type="entry name" value="Peptidase_M23"/>
    <property type="match status" value="1"/>
</dbReference>
<dbReference type="InterPro" id="IPR016047">
    <property type="entry name" value="M23ase_b-sheet_dom"/>
</dbReference>
<dbReference type="EMBL" id="JBHRYE010000004">
    <property type="protein sequence ID" value="MFC3670207.1"/>
    <property type="molecule type" value="Genomic_DNA"/>
</dbReference>
<protein>
    <submittedName>
        <fullName evidence="2">M23 family metallopeptidase</fullName>
        <ecNumber evidence="2">3.4.-.-</ecNumber>
    </submittedName>
</protein>
<dbReference type="InterPro" id="IPR050570">
    <property type="entry name" value="Cell_wall_metabolism_enzyme"/>
</dbReference>
<evidence type="ECO:0000259" key="1">
    <source>
        <dbReference type="Pfam" id="PF01551"/>
    </source>
</evidence>
<dbReference type="PANTHER" id="PTHR21666:SF294">
    <property type="entry name" value="PEPTIDASE M23"/>
    <property type="match status" value="1"/>
</dbReference>
<feature type="domain" description="M23ase beta-sheet core" evidence="1">
    <location>
        <begin position="91"/>
        <end position="177"/>
    </location>
</feature>
<keyword evidence="2" id="KW-0378">Hydrolase</keyword>
<dbReference type="InterPro" id="IPR011055">
    <property type="entry name" value="Dup_hybrid_motif"/>
</dbReference>
<evidence type="ECO:0000313" key="2">
    <source>
        <dbReference type="EMBL" id="MFC3670207.1"/>
    </source>
</evidence>
<name>A0ABV7UZQ0_9SPHN</name>
<sequence length="200" mass="21192">MLPIIAALLSAMPGPPPRAVMPKGAIQEITLAPIFRYRFMCSEHPAGELDYAGDALGADCLVFGGMDGDTGFAKLYRGDGGVNADWYGWHTDVLAPVNGVVAFVYDNPRVNTPGRLGPPPAGTVRIRTTDGVIVTMGHLTNLRVHVGDTVAAGQVLGVDGNNGNARAPHIHIGAYREANNEPLQIRWDLRALAKTTPFAG</sequence>